<feature type="transmembrane region" description="Helical" evidence="1">
    <location>
        <begin position="161"/>
        <end position="179"/>
    </location>
</feature>
<feature type="transmembrane region" description="Helical" evidence="1">
    <location>
        <begin position="104"/>
        <end position="125"/>
    </location>
</feature>
<organism evidence="2 3">
    <name type="scientific">Legionella busanensis</name>
    <dbReference type="NCBI Taxonomy" id="190655"/>
    <lineage>
        <taxon>Bacteria</taxon>
        <taxon>Pseudomonadati</taxon>
        <taxon>Pseudomonadota</taxon>
        <taxon>Gammaproteobacteria</taxon>
        <taxon>Legionellales</taxon>
        <taxon>Legionellaceae</taxon>
        <taxon>Legionella</taxon>
    </lineage>
</organism>
<evidence type="ECO:0000256" key="1">
    <source>
        <dbReference type="SAM" id="Phobius"/>
    </source>
</evidence>
<reference evidence="2 3" key="1">
    <citation type="submission" date="2018-06" db="EMBL/GenBank/DDBJ databases">
        <authorList>
            <consortium name="Pathogen Informatics"/>
            <person name="Doyle S."/>
        </authorList>
    </citation>
    <scope>NUCLEOTIDE SEQUENCE [LARGE SCALE GENOMIC DNA]</scope>
    <source>
        <strain evidence="2 3">NCTC13316</strain>
    </source>
</reference>
<feature type="transmembrane region" description="Helical" evidence="1">
    <location>
        <begin position="6"/>
        <end position="35"/>
    </location>
</feature>
<keyword evidence="1" id="KW-0472">Membrane</keyword>
<evidence type="ECO:0000313" key="2">
    <source>
        <dbReference type="EMBL" id="STX52469.1"/>
    </source>
</evidence>
<dbReference type="OrthoDB" id="7192068at2"/>
<keyword evidence="1" id="KW-0812">Transmembrane</keyword>
<evidence type="ECO:0008006" key="4">
    <source>
        <dbReference type="Google" id="ProtNLM"/>
    </source>
</evidence>
<feature type="transmembrane region" description="Helical" evidence="1">
    <location>
        <begin position="132"/>
        <end position="149"/>
    </location>
</feature>
<dbReference type="RefSeq" id="WP_115332028.1">
    <property type="nucleotide sequence ID" value="NZ_CAAAHP010000006.1"/>
</dbReference>
<accession>A0A378JQL3</accession>
<proteinExistence type="predicted"/>
<feature type="transmembrane region" description="Helical" evidence="1">
    <location>
        <begin position="42"/>
        <end position="61"/>
    </location>
</feature>
<name>A0A378JQL3_9GAMM</name>
<gene>
    <name evidence="2" type="ORF">NCTC13316_02582</name>
</gene>
<dbReference type="AlphaFoldDB" id="A0A378JQL3"/>
<sequence>MIVLLYLSILCWTFLEATCWWVAPDISIGIAFIYFPQYWRRFISIGILGSLLGTLTTFFWARELPTDWLAYVKTMPFHTPHNINFVNKTINDPLTIIIGAWSGIPYKLFVGIGAIGGIALTKFIIVGLLSRFIRFSFVLGVTSVIRHYTKSFSAQYPARMSLILMLIWITAIALFDIGINRLL</sequence>
<protein>
    <recommendedName>
        <fullName evidence="4">DedA family protein</fullName>
    </recommendedName>
</protein>
<dbReference type="EMBL" id="UGOD01000001">
    <property type="protein sequence ID" value="STX52469.1"/>
    <property type="molecule type" value="Genomic_DNA"/>
</dbReference>
<keyword evidence="1" id="KW-1133">Transmembrane helix</keyword>
<evidence type="ECO:0000313" key="3">
    <source>
        <dbReference type="Proteomes" id="UP000254794"/>
    </source>
</evidence>
<keyword evidence="3" id="KW-1185">Reference proteome</keyword>
<dbReference type="Proteomes" id="UP000254794">
    <property type="component" value="Unassembled WGS sequence"/>
</dbReference>